<feature type="transmembrane region" description="Helical" evidence="6">
    <location>
        <begin position="380"/>
        <end position="399"/>
    </location>
</feature>
<feature type="transmembrane region" description="Helical" evidence="6">
    <location>
        <begin position="316"/>
        <end position="336"/>
    </location>
</feature>
<dbReference type="KEGG" id="wei:EQG49_05065"/>
<reference evidence="8" key="1">
    <citation type="submission" date="2019-03" db="EMBL/GenBank/DDBJ databases">
        <title>Weissella sp. 26KH-42 Genome sequencing.</title>
        <authorList>
            <person name="Heo J."/>
            <person name="Kim S.-J."/>
            <person name="Kim J.-S."/>
            <person name="Hong S.-B."/>
            <person name="Kwon S.-W."/>
        </authorList>
    </citation>
    <scope>NUCLEOTIDE SEQUENCE [LARGE SCALE GENOMIC DNA]</scope>
    <source>
        <strain evidence="8">26KH-42</strain>
    </source>
</reference>
<feature type="transmembrane region" description="Helical" evidence="6">
    <location>
        <begin position="405"/>
        <end position="425"/>
    </location>
</feature>
<keyword evidence="8" id="KW-1185">Reference proteome</keyword>
<evidence type="ECO:0000256" key="2">
    <source>
        <dbReference type="ARBA" id="ARBA00022475"/>
    </source>
</evidence>
<feature type="transmembrane region" description="Helical" evidence="6">
    <location>
        <begin position="86"/>
        <end position="108"/>
    </location>
</feature>
<feature type="transmembrane region" description="Helical" evidence="6">
    <location>
        <begin position="49"/>
        <end position="66"/>
    </location>
</feature>
<keyword evidence="3 6" id="KW-0812">Transmembrane</keyword>
<keyword evidence="5 6" id="KW-0472">Membrane</keyword>
<evidence type="ECO:0000313" key="8">
    <source>
        <dbReference type="Proteomes" id="UP000292886"/>
    </source>
</evidence>
<dbReference type="Pfam" id="PF01943">
    <property type="entry name" value="Polysacc_synt"/>
    <property type="match status" value="1"/>
</dbReference>
<sequence length="519" mass="56719">MKNKQSVLQGAVLLSLAALIAKVLSAVYRVPLENFVGNTGFYVYQQVYPIYGIGMTFALNGLPVFISKIVAEQPTIAEQQAVARRLFKGLTILGVGLFALVYLTSGIMANGMGDGQLAPILRSVSWMFLCLPILSVGRGLAQGQMNMVPTALSQVSEQVVRVVIIIVVAYLAMRQHWNVYFMGMWAMASAPIAGIVASLFFVKTTHTYLQQPSTPAVQKVRLWPRLWTEGMLISAVAALLIMLQLIDSFTVKHGLTQFGMSSLAAKNAKGIYDRAQPLVQLGLVVATGFGTSLLPNLRQAFLQAKIAQMQAMIQTLLRLSLWLASAATVGLIALMPQINQLLFGSRDYSQVLSVYMVSVIAMSFVMMLASVLQSIDRYQVLVAGIVVALLSKALLNVWWLRSFGLMGASWATVVALVLMVIVIWLQLQPSLRQNLFGKKFIGQLTASLLIMAIFVILIAHGLEYLYGTGRGLTVITIIVGMLVGVASMLILTVKWHMLAENELLMLPKGERLVALLTRK</sequence>
<comment type="subcellular location">
    <subcellularLocation>
        <location evidence="1">Cell membrane</location>
        <topology evidence="1">Multi-pass membrane protein</topology>
    </subcellularLocation>
</comment>
<evidence type="ECO:0000256" key="3">
    <source>
        <dbReference type="ARBA" id="ARBA00022692"/>
    </source>
</evidence>
<dbReference type="Proteomes" id="UP000292886">
    <property type="component" value="Chromosome"/>
</dbReference>
<feature type="transmembrane region" description="Helical" evidence="6">
    <location>
        <begin position="278"/>
        <end position="295"/>
    </location>
</feature>
<dbReference type="EMBL" id="CP037940">
    <property type="protein sequence ID" value="QBO35872.1"/>
    <property type="molecule type" value="Genomic_DNA"/>
</dbReference>
<dbReference type="InterPro" id="IPR002797">
    <property type="entry name" value="Polysacc_synth"/>
</dbReference>
<protein>
    <submittedName>
        <fullName evidence="7">Polysaccharide biosynthesis protein</fullName>
    </submittedName>
</protein>
<feature type="transmembrane region" description="Helical" evidence="6">
    <location>
        <begin position="152"/>
        <end position="173"/>
    </location>
</feature>
<dbReference type="RefSeq" id="WP_133362951.1">
    <property type="nucleotide sequence ID" value="NZ_CP037940.1"/>
</dbReference>
<dbReference type="InterPro" id="IPR024923">
    <property type="entry name" value="PG_synth_SpoVB"/>
</dbReference>
<dbReference type="OrthoDB" id="9775950at2"/>
<feature type="transmembrane region" description="Helical" evidence="6">
    <location>
        <begin position="446"/>
        <end position="466"/>
    </location>
</feature>
<dbReference type="AlphaFoldDB" id="A0A4P6YT78"/>
<evidence type="ECO:0000256" key="6">
    <source>
        <dbReference type="SAM" id="Phobius"/>
    </source>
</evidence>
<proteinExistence type="predicted"/>
<organism evidence="7 8">
    <name type="scientific">Periweissella cryptocerci</name>
    <dbReference type="NCBI Taxonomy" id="2506420"/>
    <lineage>
        <taxon>Bacteria</taxon>
        <taxon>Bacillati</taxon>
        <taxon>Bacillota</taxon>
        <taxon>Bacilli</taxon>
        <taxon>Lactobacillales</taxon>
        <taxon>Lactobacillaceae</taxon>
        <taxon>Periweissella</taxon>
    </lineage>
</organism>
<dbReference type="GO" id="GO:0005886">
    <property type="term" value="C:plasma membrane"/>
    <property type="evidence" value="ECO:0007669"/>
    <property type="project" value="UniProtKB-SubCell"/>
</dbReference>
<feature type="transmembrane region" description="Helical" evidence="6">
    <location>
        <begin position="222"/>
        <end position="246"/>
    </location>
</feature>
<feature type="transmembrane region" description="Helical" evidence="6">
    <location>
        <begin position="179"/>
        <end position="202"/>
    </location>
</feature>
<feature type="transmembrane region" description="Helical" evidence="6">
    <location>
        <begin position="472"/>
        <end position="493"/>
    </location>
</feature>
<dbReference type="InterPro" id="IPR050833">
    <property type="entry name" value="Poly_Biosynth_Transport"/>
</dbReference>
<accession>A0A4P6YT78</accession>
<dbReference type="CDD" id="cd13124">
    <property type="entry name" value="MATE_SpoVB_like"/>
    <property type="match status" value="1"/>
</dbReference>
<dbReference type="PANTHER" id="PTHR30250">
    <property type="entry name" value="PST FAMILY PREDICTED COLANIC ACID TRANSPORTER"/>
    <property type="match status" value="1"/>
</dbReference>
<feature type="transmembrane region" description="Helical" evidence="6">
    <location>
        <begin position="120"/>
        <end position="140"/>
    </location>
</feature>
<evidence type="ECO:0000256" key="5">
    <source>
        <dbReference type="ARBA" id="ARBA00023136"/>
    </source>
</evidence>
<evidence type="ECO:0000256" key="1">
    <source>
        <dbReference type="ARBA" id="ARBA00004651"/>
    </source>
</evidence>
<evidence type="ECO:0000313" key="7">
    <source>
        <dbReference type="EMBL" id="QBO35872.1"/>
    </source>
</evidence>
<evidence type="ECO:0000256" key="4">
    <source>
        <dbReference type="ARBA" id="ARBA00022989"/>
    </source>
</evidence>
<feature type="transmembrane region" description="Helical" evidence="6">
    <location>
        <begin position="348"/>
        <end position="368"/>
    </location>
</feature>
<gene>
    <name evidence="7" type="ORF">EQG49_05065</name>
</gene>
<keyword evidence="2" id="KW-1003">Cell membrane</keyword>
<dbReference type="PANTHER" id="PTHR30250:SF29">
    <property type="entry name" value="POLYSACCHARIDE BIOSYNTHESIS PROTEIN C-TERMINAL DOMAIN-CONTAINING PROTEIN"/>
    <property type="match status" value="1"/>
</dbReference>
<name>A0A4P6YT78_9LACO</name>
<keyword evidence="4 6" id="KW-1133">Transmembrane helix</keyword>